<dbReference type="GO" id="GO:0005739">
    <property type="term" value="C:mitochondrion"/>
    <property type="evidence" value="ECO:0007669"/>
    <property type="project" value="TreeGrafter"/>
</dbReference>
<feature type="compositionally biased region" description="Basic and acidic residues" evidence="2">
    <location>
        <begin position="39"/>
        <end position="66"/>
    </location>
</feature>
<evidence type="ECO:0000256" key="1">
    <source>
        <dbReference type="ARBA" id="ARBA00038048"/>
    </source>
</evidence>
<dbReference type="Pfam" id="PF03435">
    <property type="entry name" value="Sacchrp_dh_NADP"/>
    <property type="match status" value="1"/>
</dbReference>
<gene>
    <name evidence="5" type="ORF">BN1205_100580</name>
</gene>
<dbReference type="GO" id="GO:0005886">
    <property type="term" value="C:plasma membrane"/>
    <property type="evidence" value="ECO:0007669"/>
    <property type="project" value="TreeGrafter"/>
</dbReference>
<evidence type="ECO:0000256" key="3">
    <source>
        <dbReference type="SAM" id="Phobius"/>
    </source>
</evidence>
<feature type="domain" description="Saccharopine dehydrogenase NADP binding" evidence="4">
    <location>
        <begin position="137"/>
        <end position="236"/>
    </location>
</feature>
<feature type="transmembrane region" description="Helical" evidence="3">
    <location>
        <begin position="484"/>
        <end position="505"/>
    </location>
</feature>
<feature type="compositionally biased region" description="Basic and acidic residues" evidence="2">
    <location>
        <begin position="22"/>
        <end position="32"/>
    </location>
</feature>
<feature type="region of interest" description="Disordered" evidence="2">
    <location>
        <begin position="380"/>
        <end position="452"/>
    </location>
</feature>
<dbReference type="PANTHER" id="PTHR12286">
    <property type="entry name" value="SACCHAROPINE DEHYDROGENASE-LIKE OXIDOREDUCTASE"/>
    <property type="match status" value="1"/>
</dbReference>
<proteinExistence type="inferred from homology"/>
<feature type="compositionally biased region" description="Acidic residues" evidence="2">
    <location>
        <begin position="553"/>
        <end position="572"/>
    </location>
</feature>
<evidence type="ECO:0000256" key="2">
    <source>
        <dbReference type="SAM" id="MobiDB-lite"/>
    </source>
</evidence>
<feature type="region of interest" description="Disordered" evidence="2">
    <location>
        <begin position="549"/>
        <end position="572"/>
    </location>
</feature>
<keyword evidence="3" id="KW-0472">Membrane</keyword>
<dbReference type="GO" id="GO:0009247">
    <property type="term" value="P:glycolipid biosynthetic process"/>
    <property type="evidence" value="ECO:0007669"/>
    <property type="project" value="TreeGrafter"/>
</dbReference>
<dbReference type="AlphaFoldDB" id="A0A0F7V5G6"/>
<comment type="similarity">
    <text evidence="1">Belongs to the saccharopine dehydrogenase family.</text>
</comment>
<keyword evidence="3" id="KW-0812">Transmembrane</keyword>
<protein>
    <submittedName>
        <fullName evidence="5">Putative trans-acting enoyl reductase Rv2449c</fullName>
    </submittedName>
</protein>
<dbReference type="PANTHER" id="PTHR12286:SF5">
    <property type="entry name" value="SACCHAROPINE DEHYDROGENASE-LIKE OXIDOREDUCTASE"/>
    <property type="match status" value="1"/>
</dbReference>
<evidence type="ECO:0000313" key="5">
    <source>
        <dbReference type="EMBL" id="CEL77747.1"/>
    </source>
</evidence>
<accession>A0A0F7V5G6</accession>
<organism evidence="5">
    <name type="scientific">Toxoplasma gondii (strain ATCC 50861 / VEG)</name>
    <dbReference type="NCBI Taxonomy" id="432359"/>
    <lineage>
        <taxon>Eukaryota</taxon>
        <taxon>Sar</taxon>
        <taxon>Alveolata</taxon>
        <taxon>Apicomplexa</taxon>
        <taxon>Conoidasida</taxon>
        <taxon>Coccidia</taxon>
        <taxon>Eucoccidiorida</taxon>
        <taxon>Eimeriorina</taxon>
        <taxon>Sarcocystidae</taxon>
        <taxon>Toxoplasma</taxon>
    </lineage>
</organism>
<feature type="compositionally biased region" description="Basic and acidic residues" evidence="2">
    <location>
        <begin position="1"/>
        <end position="14"/>
    </location>
</feature>
<feature type="region of interest" description="Disordered" evidence="2">
    <location>
        <begin position="1"/>
        <end position="98"/>
    </location>
</feature>
<dbReference type="InterPro" id="IPR051276">
    <property type="entry name" value="Saccharopine_DH-like_oxidrdct"/>
</dbReference>
<dbReference type="EMBL" id="LN714501">
    <property type="protein sequence ID" value="CEL77747.1"/>
    <property type="molecule type" value="Genomic_DNA"/>
</dbReference>
<feature type="compositionally biased region" description="Basic and acidic residues" evidence="2">
    <location>
        <begin position="421"/>
        <end position="441"/>
    </location>
</feature>
<evidence type="ECO:0000259" key="4">
    <source>
        <dbReference type="Pfam" id="PF03435"/>
    </source>
</evidence>
<feature type="compositionally biased region" description="Low complexity" evidence="2">
    <location>
        <begin position="386"/>
        <end position="402"/>
    </location>
</feature>
<dbReference type="GO" id="GO:0005811">
    <property type="term" value="C:lipid droplet"/>
    <property type="evidence" value="ECO:0007669"/>
    <property type="project" value="TreeGrafter"/>
</dbReference>
<keyword evidence="3" id="KW-1133">Transmembrane helix</keyword>
<reference evidence="5" key="1">
    <citation type="journal article" date="2015" name="PLoS ONE">
        <title>Comprehensive Evaluation of Toxoplasma gondii VEG and Neospora caninum LIV Genomes with Tachyzoite Stage Transcriptome and Proteome Defines Novel Transcript Features.</title>
        <authorList>
            <person name="Ramaprasad A."/>
            <person name="Mourier T."/>
            <person name="Naeem R."/>
            <person name="Malas T.B."/>
            <person name="Moussa E."/>
            <person name="Panigrahi A."/>
            <person name="Vermont S.J."/>
            <person name="Otto T.D."/>
            <person name="Wastling J."/>
            <person name="Pain A."/>
        </authorList>
    </citation>
    <scope>NUCLEOTIDE SEQUENCE</scope>
    <source>
        <strain evidence="5">VEG</strain>
    </source>
</reference>
<dbReference type="InterPro" id="IPR005097">
    <property type="entry name" value="Sacchrp_dh_NADP-bd"/>
</dbReference>
<feature type="compositionally biased region" description="Basic and acidic residues" evidence="2">
    <location>
        <begin position="75"/>
        <end position="92"/>
    </location>
</feature>
<name>A0A0F7V5G6_TOXGV</name>
<sequence length="659" mass="72336">MSTDNRTGKDEEPPSNRSAKSRQMEREKHSEEVGSTQTHDGENRQERFEDGGKAGADRNGKPKDDGQAPEQEPTEYVKENHEEENKSQRNDSEGEGICLLSPSAVSPLSGHDNIGKPIRFAFAGRSLLRLRKLRRNLADRLGENCMHIELLVADSLNEKEMEDLCSRTRVILSACGPYRLCGESLVKACVAAKTHYCDITAGKEQKTRLISKHSRQLSFVADISYKYGQEAAARGVKLVSFCGIDSLPSDLAVALIQREALRRRKMPCHEIKTAVTDCFGGFSGSAVVGLGQLFEEGAVFDPFFLVKYAAASPPSHVDFAAFTQPQIFLAKYDEDFGYCAYNVMAPINENVVRFSTVLQGIYPQDPSLAACGFPSSQSFGKSEQTSLPSVFPPSSSSGRLSSTVAEEKNKASDSFSSPDQEAEHEQKHERASSSDLGKSKTDAMSLANSPASIDETDSQLECSVCWPYPSFLHYSECVALSYDIISASVVSLVTFILMFLATFSFTRAALTALRFFPKPGEGPPRQFLDNGHFEIKAIGRVRPVALLPSPESGGEDLEEEEITEMEDDDEEGIERRRYNRPHHQHKETVITVTIGSSFGDPGYKQTGKMLVETGLALALQLHACTNLCGVCTPASGVGVILRDRLTKAGMTIEMKTKQF</sequence>
<dbReference type="Gene3D" id="3.40.50.720">
    <property type="entry name" value="NAD(P)-binding Rossmann-like Domain"/>
    <property type="match status" value="1"/>
</dbReference>